<feature type="compositionally biased region" description="Basic and acidic residues" evidence="1">
    <location>
        <begin position="85"/>
        <end position="105"/>
    </location>
</feature>
<evidence type="ECO:0000256" key="1">
    <source>
        <dbReference type="SAM" id="MobiDB-lite"/>
    </source>
</evidence>
<reference evidence="2 3" key="2">
    <citation type="journal article" date="2019" name="G3 (Bethesda)">
        <title>Hybrid Assembly of the Genome of the Entomopathogenic Nematode Steinernema carpocapsae Identifies the X-Chromosome.</title>
        <authorList>
            <person name="Serra L."/>
            <person name="Macchietto M."/>
            <person name="Macias-Munoz A."/>
            <person name="McGill C.J."/>
            <person name="Rodriguez I.M."/>
            <person name="Rodriguez B."/>
            <person name="Murad R."/>
            <person name="Mortazavi A."/>
        </authorList>
    </citation>
    <scope>NUCLEOTIDE SEQUENCE [LARGE SCALE GENOMIC DNA]</scope>
    <source>
        <strain evidence="2 3">ALL</strain>
    </source>
</reference>
<sequence>MLANEASQQTIDEDADARDNEEAEMMPEIEMPDALNEDPDPVVVNSEDSNLHLEPVNECVPDPSKMAALDRTTVPVRRNPRRNVPVRDYRAMNDGKFSEQNRRNW</sequence>
<feature type="compositionally biased region" description="Acidic residues" evidence="1">
    <location>
        <begin position="11"/>
        <end position="40"/>
    </location>
</feature>
<proteinExistence type="predicted"/>
<dbReference type="Proteomes" id="UP000298663">
    <property type="component" value="Unassembled WGS sequence"/>
</dbReference>
<evidence type="ECO:0000313" key="2">
    <source>
        <dbReference type="EMBL" id="TMS33202.1"/>
    </source>
</evidence>
<organism evidence="2 3">
    <name type="scientific">Steinernema carpocapsae</name>
    <name type="common">Entomopathogenic nematode</name>
    <dbReference type="NCBI Taxonomy" id="34508"/>
    <lineage>
        <taxon>Eukaryota</taxon>
        <taxon>Metazoa</taxon>
        <taxon>Ecdysozoa</taxon>
        <taxon>Nematoda</taxon>
        <taxon>Chromadorea</taxon>
        <taxon>Rhabditida</taxon>
        <taxon>Tylenchina</taxon>
        <taxon>Panagrolaimomorpha</taxon>
        <taxon>Strongyloidoidea</taxon>
        <taxon>Steinernematidae</taxon>
        <taxon>Steinernema</taxon>
    </lineage>
</organism>
<accession>A0A4U8UK20</accession>
<dbReference type="EMBL" id="AZBU02000001">
    <property type="protein sequence ID" value="TMS33202.1"/>
    <property type="molecule type" value="Genomic_DNA"/>
</dbReference>
<dbReference type="AlphaFoldDB" id="A0A4U8UK20"/>
<protein>
    <submittedName>
        <fullName evidence="2">Uncharacterized protein</fullName>
    </submittedName>
</protein>
<name>A0A4U8UK20_STECR</name>
<evidence type="ECO:0000313" key="3">
    <source>
        <dbReference type="Proteomes" id="UP000298663"/>
    </source>
</evidence>
<comment type="caution">
    <text evidence="2">The sequence shown here is derived from an EMBL/GenBank/DDBJ whole genome shotgun (WGS) entry which is preliminary data.</text>
</comment>
<keyword evidence="3" id="KW-1185">Reference proteome</keyword>
<reference evidence="2 3" key="1">
    <citation type="journal article" date="2015" name="Genome Biol.">
        <title>Comparative genomics of Steinernema reveals deeply conserved gene regulatory networks.</title>
        <authorList>
            <person name="Dillman A.R."/>
            <person name="Macchietto M."/>
            <person name="Porter C.F."/>
            <person name="Rogers A."/>
            <person name="Williams B."/>
            <person name="Antoshechkin I."/>
            <person name="Lee M.M."/>
            <person name="Goodwin Z."/>
            <person name="Lu X."/>
            <person name="Lewis E.E."/>
            <person name="Goodrich-Blair H."/>
            <person name="Stock S.P."/>
            <person name="Adams B.J."/>
            <person name="Sternberg P.W."/>
            <person name="Mortazavi A."/>
        </authorList>
    </citation>
    <scope>NUCLEOTIDE SEQUENCE [LARGE SCALE GENOMIC DNA]</scope>
    <source>
        <strain evidence="2 3">ALL</strain>
    </source>
</reference>
<feature type="region of interest" description="Disordered" evidence="1">
    <location>
        <begin position="74"/>
        <end position="105"/>
    </location>
</feature>
<feature type="compositionally biased region" description="Polar residues" evidence="1">
    <location>
        <begin position="1"/>
        <end position="10"/>
    </location>
</feature>
<gene>
    <name evidence="2" type="ORF">L596_000969</name>
</gene>
<feature type="region of interest" description="Disordered" evidence="1">
    <location>
        <begin position="1"/>
        <end position="46"/>
    </location>
</feature>